<comment type="caution">
    <text evidence="25">The sequence shown here is derived from an EMBL/GenBank/DDBJ whole genome shotgun (WGS) entry which is preliminary data.</text>
</comment>
<evidence type="ECO:0000256" key="5">
    <source>
        <dbReference type="ARBA" id="ARBA00022723"/>
    </source>
</evidence>
<evidence type="ECO:0000256" key="16">
    <source>
        <dbReference type="ARBA" id="ARBA00030634"/>
    </source>
</evidence>
<evidence type="ECO:0000256" key="14">
    <source>
        <dbReference type="ARBA" id="ARBA00026218"/>
    </source>
</evidence>
<keyword evidence="6" id="KW-0378">Hydrolase</keyword>
<dbReference type="PROSITE" id="PS51462">
    <property type="entry name" value="NUDIX"/>
    <property type="match status" value="1"/>
</dbReference>
<dbReference type="Proteomes" id="UP001212997">
    <property type="component" value="Unassembled WGS sequence"/>
</dbReference>
<keyword evidence="8" id="KW-0539">Nucleus</keyword>
<evidence type="ECO:0000256" key="18">
    <source>
        <dbReference type="ARBA" id="ARBA00031927"/>
    </source>
</evidence>
<dbReference type="PANTHER" id="PTHR43758:SF2">
    <property type="entry name" value="OXIDIZED PURINE NUCLEOSIDE TRIPHOSPHATE HYDROLASE"/>
    <property type="match status" value="1"/>
</dbReference>
<evidence type="ECO:0000256" key="22">
    <source>
        <dbReference type="ARBA" id="ARBA00049032"/>
    </source>
</evidence>
<dbReference type="Pfam" id="PF00293">
    <property type="entry name" value="NUDIX"/>
    <property type="match status" value="1"/>
</dbReference>
<dbReference type="EMBL" id="JANAWD010000190">
    <property type="protein sequence ID" value="KAJ3484398.1"/>
    <property type="molecule type" value="Genomic_DNA"/>
</dbReference>
<evidence type="ECO:0000256" key="8">
    <source>
        <dbReference type="ARBA" id="ARBA00023242"/>
    </source>
</evidence>
<name>A0AAD5V2F5_9APHY</name>
<dbReference type="InterPro" id="IPR000086">
    <property type="entry name" value="NUDIX_hydrolase_dom"/>
</dbReference>
<accession>A0AAD5V2F5</accession>
<keyword evidence="26" id="KW-1185">Reference proteome</keyword>
<feature type="domain" description="Nudix hydrolase" evidence="24">
    <location>
        <begin position="23"/>
        <end position="159"/>
    </location>
</feature>
<evidence type="ECO:0000256" key="13">
    <source>
        <dbReference type="ARBA" id="ARBA00026103"/>
    </source>
</evidence>
<dbReference type="GO" id="GO:0008413">
    <property type="term" value="F:8-oxo-7,8-dihydroguanosine triphosphate pyrophosphatase activity"/>
    <property type="evidence" value="ECO:0007669"/>
    <property type="project" value="InterPro"/>
</dbReference>
<evidence type="ECO:0000313" key="26">
    <source>
        <dbReference type="Proteomes" id="UP001212997"/>
    </source>
</evidence>
<comment type="cofactor">
    <cofactor evidence="1">
        <name>Mg(2+)</name>
        <dbReference type="ChEBI" id="CHEBI:18420"/>
    </cofactor>
</comment>
<dbReference type="PRINTS" id="PR01403">
    <property type="entry name" value="8OXTPHPHTASE"/>
</dbReference>
<reference evidence="25" key="1">
    <citation type="submission" date="2022-07" db="EMBL/GenBank/DDBJ databases">
        <title>Genome Sequence of Physisporinus lineatus.</title>
        <authorList>
            <person name="Buettner E."/>
        </authorList>
    </citation>
    <scope>NUCLEOTIDE SEQUENCE</scope>
    <source>
        <strain evidence="25">VT162</strain>
    </source>
</reference>
<evidence type="ECO:0000256" key="15">
    <source>
        <dbReference type="ARBA" id="ARBA00029673"/>
    </source>
</evidence>
<comment type="catalytic activity">
    <reaction evidence="22">
        <text>N(6)-methyl-dATP + H2O = N(6)-methyl-dAMP + diphosphate + H(+)</text>
        <dbReference type="Rhea" id="RHEA:67604"/>
        <dbReference type="ChEBI" id="CHEBI:15377"/>
        <dbReference type="ChEBI" id="CHEBI:15378"/>
        <dbReference type="ChEBI" id="CHEBI:33019"/>
        <dbReference type="ChEBI" id="CHEBI:169976"/>
        <dbReference type="ChEBI" id="CHEBI:172872"/>
    </reaction>
    <physiologicalReaction direction="left-to-right" evidence="22">
        <dbReference type="Rhea" id="RHEA:67605"/>
    </physiologicalReaction>
</comment>
<sequence>MTIPPGLPQDSALTQVHAGGEGDWVRYSKTKIYTNCFIKQDGKLLLGYKKRGFGKDMYNGFGGKVEPGESVSEAAHRELKEEAGIEAPLRKCGTLLFVVDGVEEAFHIEVFVADEYTGTITESDEMRPEWFSTNPNGEGDLKPIPYDKMWADDIYWLYILLANGNFAGRADFLAEENTMVKYWFGKEETP</sequence>
<dbReference type="PROSITE" id="PS00893">
    <property type="entry name" value="NUDIX_BOX"/>
    <property type="match status" value="1"/>
</dbReference>
<evidence type="ECO:0000256" key="4">
    <source>
        <dbReference type="ARBA" id="ARBA00011245"/>
    </source>
</evidence>
<evidence type="ECO:0000256" key="1">
    <source>
        <dbReference type="ARBA" id="ARBA00001946"/>
    </source>
</evidence>
<dbReference type="AlphaFoldDB" id="A0AAD5V2F5"/>
<evidence type="ECO:0000256" key="10">
    <source>
        <dbReference type="ARBA" id="ARBA00024459"/>
    </source>
</evidence>
<dbReference type="Gene3D" id="3.90.79.10">
    <property type="entry name" value="Nucleoside Triphosphate Pyrophosphohydrolase"/>
    <property type="match status" value="1"/>
</dbReference>
<dbReference type="GO" id="GO:0042262">
    <property type="term" value="P:DNA protection"/>
    <property type="evidence" value="ECO:0007669"/>
    <property type="project" value="InterPro"/>
</dbReference>
<comment type="catalytic activity">
    <reaction evidence="9">
        <text>8-oxo-dATP + H2O = 8-oxo-dAMP + diphosphate + H(+)</text>
        <dbReference type="Rhea" id="RHEA:65396"/>
        <dbReference type="ChEBI" id="CHEBI:15377"/>
        <dbReference type="ChEBI" id="CHEBI:15378"/>
        <dbReference type="ChEBI" id="CHEBI:33019"/>
        <dbReference type="ChEBI" id="CHEBI:71361"/>
        <dbReference type="ChEBI" id="CHEBI:172871"/>
    </reaction>
    <physiologicalReaction direction="left-to-right" evidence="9">
        <dbReference type="Rhea" id="RHEA:65397"/>
    </physiologicalReaction>
</comment>
<evidence type="ECO:0000256" key="19">
    <source>
        <dbReference type="ARBA" id="ARBA00032071"/>
    </source>
</evidence>
<proteinExistence type="inferred from homology"/>
<evidence type="ECO:0000256" key="11">
    <source>
        <dbReference type="ARBA" id="ARBA00024486"/>
    </source>
</evidence>
<evidence type="ECO:0000259" key="24">
    <source>
        <dbReference type="PROSITE" id="PS51462"/>
    </source>
</evidence>
<dbReference type="GO" id="GO:0046872">
    <property type="term" value="F:metal ion binding"/>
    <property type="evidence" value="ECO:0007669"/>
    <property type="project" value="UniProtKB-KW"/>
</dbReference>
<keyword evidence="5" id="KW-0479">Metal-binding</keyword>
<evidence type="ECO:0000256" key="9">
    <source>
        <dbReference type="ARBA" id="ARBA00024448"/>
    </source>
</evidence>
<comment type="catalytic activity">
    <reaction evidence="20">
        <text>N(6)-methyl-ATP + H2O = N(6)-methyl-AMP + diphosphate + H(+)</text>
        <dbReference type="Rhea" id="RHEA:67608"/>
        <dbReference type="ChEBI" id="CHEBI:15377"/>
        <dbReference type="ChEBI" id="CHEBI:15378"/>
        <dbReference type="ChEBI" id="CHEBI:33019"/>
        <dbReference type="ChEBI" id="CHEBI:144842"/>
        <dbReference type="ChEBI" id="CHEBI:172873"/>
    </reaction>
    <physiologicalReaction direction="left-to-right" evidence="20">
        <dbReference type="Rhea" id="RHEA:67609"/>
    </physiologicalReaction>
</comment>
<dbReference type="EC" id="3.6.1.56" evidence="13"/>
<comment type="similarity">
    <text evidence="3">Belongs to the Nudix hydrolase family.</text>
</comment>
<dbReference type="SUPFAM" id="SSF55811">
    <property type="entry name" value="Nudix"/>
    <property type="match status" value="1"/>
</dbReference>
<comment type="catalytic activity">
    <reaction evidence="12">
        <text>2-oxo-ATP + H2O = 2-oxo-AMP + diphosphate + H(+)</text>
        <dbReference type="Rhea" id="RHEA:67392"/>
        <dbReference type="ChEBI" id="CHEBI:15377"/>
        <dbReference type="ChEBI" id="CHEBI:15378"/>
        <dbReference type="ChEBI" id="CHEBI:33019"/>
        <dbReference type="ChEBI" id="CHEBI:71395"/>
        <dbReference type="ChEBI" id="CHEBI:172878"/>
    </reaction>
    <physiologicalReaction direction="left-to-right" evidence="12">
        <dbReference type="Rhea" id="RHEA:67393"/>
    </physiologicalReaction>
</comment>
<evidence type="ECO:0000256" key="17">
    <source>
        <dbReference type="ARBA" id="ARBA00030682"/>
    </source>
</evidence>
<comment type="subunit">
    <text evidence="4">Monomer.</text>
</comment>
<evidence type="ECO:0000256" key="20">
    <source>
        <dbReference type="ARBA" id="ARBA00048002"/>
    </source>
</evidence>
<dbReference type="InterPro" id="IPR003563">
    <property type="entry name" value="8ODP"/>
</dbReference>
<comment type="function">
    <text evidence="23">Oxidized purine nucleoside triphosphate hydrolase which is a prominent sanitizer of the oxidized nucleotide pool. Catalyzes the hydrolysis of 2-oxo-dATP (2-hydroxy-dATP) into 2-oxo-dAMP. Also has a significant hydrolase activity toward 2-oxo-ATP, 8-oxo-dGTP and 8-oxo-dATP. Through the hydrolysis of oxidized purine nucleoside triphosphates, prevents their incorporation into DNA and the subsequent transversions A:T to C:G and G:C to T:A. Also catalyzes the hydrolysis of methylated purine nucleoside triphosphate preventing their integration into DNA. Through this antimutagenic activity protects cells from oxidative stress.</text>
</comment>
<dbReference type="GO" id="GO:0008828">
    <property type="term" value="F:dATP diphosphatase activity"/>
    <property type="evidence" value="ECO:0007669"/>
    <property type="project" value="UniProtKB-EC"/>
</dbReference>
<gene>
    <name evidence="25" type="ORF">NLI96_g5669</name>
</gene>
<evidence type="ECO:0000256" key="3">
    <source>
        <dbReference type="ARBA" id="ARBA00005582"/>
    </source>
</evidence>
<dbReference type="CDD" id="cd03427">
    <property type="entry name" value="NUDIX_MTH1_Nudt1"/>
    <property type="match status" value="1"/>
</dbReference>
<evidence type="ECO:0000256" key="2">
    <source>
        <dbReference type="ARBA" id="ARBA00004123"/>
    </source>
</evidence>
<comment type="catalytic activity">
    <reaction evidence="10">
        <text>2-oxo-dATP + H2O = 2-oxo-dAMP + diphosphate + H(+)</text>
        <dbReference type="Rhea" id="RHEA:31583"/>
        <dbReference type="ChEBI" id="CHEBI:15377"/>
        <dbReference type="ChEBI" id="CHEBI:15378"/>
        <dbReference type="ChEBI" id="CHEBI:33019"/>
        <dbReference type="ChEBI" id="CHEBI:63212"/>
        <dbReference type="ChEBI" id="CHEBI:77897"/>
        <dbReference type="EC" id="3.6.1.56"/>
    </reaction>
    <physiologicalReaction direction="left-to-right" evidence="10">
        <dbReference type="Rhea" id="RHEA:31584"/>
    </physiologicalReaction>
</comment>
<evidence type="ECO:0000256" key="7">
    <source>
        <dbReference type="ARBA" id="ARBA00022842"/>
    </source>
</evidence>
<protein>
    <recommendedName>
        <fullName evidence="14">Oxidized purine nucleoside triphosphate hydrolase</fullName>
        <ecNumber evidence="13">3.6.1.56</ecNumber>
    </recommendedName>
    <alternativeName>
        <fullName evidence="18">2-hydroxy-dATP diphosphatase</fullName>
    </alternativeName>
    <alternativeName>
        <fullName evidence="17">7,8-dihydro-8-oxoguanine triphosphatase</fullName>
    </alternativeName>
    <alternativeName>
        <fullName evidence="16">8-oxo-dGTPase</fullName>
    </alternativeName>
    <alternativeName>
        <fullName evidence="19">Methylated purine nucleoside triphosphate hydrolase</fullName>
    </alternativeName>
    <alternativeName>
        <fullName evidence="15">Nucleoside diphosphate-linked moiety X motif 1</fullName>
    </alternativeName>
</protein>
<evidence type="ECO:0000256" key="21">
    <source>
        <dbReference type="ARBA" id="ARBA00048894"/>
    </source>
</evidence>
<evidence type="ECO:0000256" key="6">
    <source>
        <dbReference type="ARBA" id="ARBA00022801"/>
    </source>
</evidence>
<evidence type="ECO:0000256" key="23">
    <source>
        <dbReference type="ARBA" id="ARBA00053094"/>
    </source>
</evidence>
<evidence type="ECO:0000256" key="12">
    <source>
        <dbReference type="ARBA" id="ARBA00024596"/>
    </source>
</evidence>
<dbReference type="GO" id="GO:0005634">
    <property type="term" value="C:nucleus"/>
    <property type="evidence" value="ECO:0007669"/>
    <property type="project" value="UniProtKB-SubCell"/>
</dbReference>
<dbReference type="InterPro" id="IPR020084">
    <property type="entry name" value="NUDIX_hydrolase_CS"/>
</dbReference>
<evidence type="ECO:0000313" key="25">
    <source>
        <dbReference type="EMBL" id="KAJ3484398.1"/>
    </source>
</evidence>
<dbReference type="GO" id="GO:0005737">
    <property type="term" value="C:cytoplasm"/>
    <property type="evidence" value="ECO:0007669"/>
    <property type="project" value="TreeGrafter"/>
</dbReference>
<comment type="subcellular location">
    <subcellularLocation>
        <location evidence="2">Nucleus</location>
    </subcellularLocation>
</comment>
<comment type="catalytic activity">
    <reaction evidence="11">
        <text>8-oxo-dGTP + H2O = 8-oxo-dGMP + diphosphate + H(+)</text>
        <dbReference type="Rhea" id="RHEA:31575"/>
        <dbReference type="ChEBI" id="CHEBI:15377"/>
        <dbReference type="ChEBI" id="CHEBI:15378"/>
        <dbReference type="ChEBI" id="CHEBI:33019"/>
        <dbReference type="ChEBI" id="CHEBI:63224"/>
        <dbReference type="ChEBI" id="CHEBI:77896"/>
    </reaction>
    <physiologicalReaction direction="left-to-right" evidence="11">
        <dbReference type="Rhea" id="RHEA:31576"/>
    </physiologicalReaction>
</comment>
<keyword evidence="7" id="KW-0460">Magnesium</keyword>
<dbReference type="InterPro" id="IPR015797">
    <property type="entry name" value="NUDIX_hydrolase-like_dom_sf"/>
</dbReference>
<dbReference type="PANTHER" id="PTHR43758">
    <property type="entry name" value="7,8-DIHYDRO-8-OXOGUANINE TRIPHOSPHATASE"/>
    <property type="match status" value="1"/>
</dbReference>
<comment type="catalytic activity">
    <reaction evidence="21">
        <text>O(6)-methyl-dGTP + H2O = O(6)-methyl-dGMP + diphosphate + H(+)</text>
        <dbReference type="Rhea" id="RHEA:67600"/>
        <dbReference type="ChEBI" id="CHEBI:15377"/>
        <dbReference type="ChEBI" id="CHEBI:15378"/>
        <dbReference type="ChEBI" id="CHEBI:33019"/>
        <dbReference type="ChEBI" id="CHEBI:169974"/>
        <dbReference type="ChEBI" id="CHEBI:169975"/>
    </reaction>
    <physiologicalReaction direction="left-to-right" evidence="21">
        <dbReference type="Rhea" id="RHEA:67601"/>
    </physiologicalReaction>
</comment>
<organism evidence="25 26">
    <name type="scientific">Meripilus lineatus</name>
    <dbReference type="NCBI Taxonomy" id="2056292"/>
    <lineage>
        <taxon>Eukaryota</taxon>
        <taxon>Fungi</taxon>
        <taxon>Dikarya</taxon>
        <taxon>Basidiomycota</taxon>
        <taxon>Agaricomycotina</taxon>
        <taxon>Agaricomycetes</taxon>
        <taxon>Polyporales</taxon>
        <taxon>Meripilaceae</taxon>
        <taxon>Meripilus</taxon>
    </lineage>
</organism>